<evidence type="ECO:0000256" key="1">
    <source>
        <dbReference type="ARBA" id="ARBA00004141"/>
    </source>
</evidence>
<feature type="transmembrane region" description="Helical" evidence="7">
    <location>
        <begin position="479"/>
        <end position="499"/>
    </location>
</feature>
<keyword evidence="2 9" id="KW-0328">Glycosyltransferase</keyword>
<sequence>MTPQPLPSRQTPTEERPFLAPMTTGWRAFKYHLVAGAWLIAAGWFWSWWLRPEHVIGVWRFAIVTGAMAWIYGMQLYFVLIFLQARRSIAPAPQPGQWRVAMIVTKTPSEPFEVVRQTLESMLAQDYPHDTWLADEDPAPETIAWCATHGVKISSRKGIAAYHRAEWPRRTRCKEGNLVYFYDTWGYRDYDIVSQLDADHVPQPGYLREMLRPFADPAVGYVSAPSICGANAAQSWSARTRLYSEAAFHGVFQAGYTGVLTPMCIGSHYAVRTAALKQVGGLGPELAEDHSTTMLMASGGWRGVHAIDAIAIGDGPANLPDLVTQEFQWSRSLLSLLLRHTPRYLGTMPLRLKLLFLLCQTWYVFFAVSMAMMYLVPFIAVTFDIRIADVTYPAFLGHALPAVLVMITFAYSMRRDGFFRPRDAKVIAWEKALFVTLQWPWVVWGCGMAVWDRVTGRFVDFRITPKGTAASVRLPGKIVAVYALLALGALVPVIAIGGVTEARGFYLLSLVNTMLYLSLVAVTIVRHLIENRIDWREQRQAVVAQTGTLAVIALLTGTALWMRGEESLQALIYGLSPVGVTQAEYVVSGAGMGKPGEVRFRFNTELWEAIGQFGQWR</sequence>
<dbReference type="GO" id="GO:0016757">
    <property type="term" value="F:glycosyltransferase activity"/>
    <property type="evidence" value="ECO:0007669"/>
    <property type="project" value="UniProtKB-KW"/>
</dbReference>
<proteinExistence type="predicted"/>
<dbReference type="PANTHER" id="PTHR43867:SF2">
    <property type="entry name" value="CELLULOSE SYNTHASE CATALYTIC SUBUNIT A [UDP-FORMING]"/>
    <property type="match status" value="1"/>
</dbReference>
<organism evidence="9 10">
    <name type="scientific">Rhodobacter flavimaris</name>
    <dbReference type="NCBI Taxonomy" id="2907145"/>
    <lineage>
        <taxon>Bacteria</taxon>
        <taxon>Pseudomonadati</taxon>
        <taxon>Pseudomonadota</taxon>
        <taxon>Alphaproteobacteria</taxon>
        <taxon>Rhodobacterales</taxon>
        <taxon>Rhodobacter group</taxon>
        <taxon>Rhodobacter</taxon>
    </lineage>
</organism>
<feature type="transmembrane region" description="Helical" evidence="7">
    <location>
        <begin position="541"/>
        <end position="562"/>
    </location>
</feature>
<keyword evidence="5 7" id="KW-1133">Transmembrane helix</keyword>
<dbReference type="InterPro" id="IPR050321">
    <property type="entry name" value="Glycosyltr_2/OpgH_subfam"/>
</dbReference>
<gene>
    <name evidence="9" type="ORF">LZA78_00840</name>
</gene>
<dbReference type="Proteomes" id="UP001521181">
    <property type="component" value="Unassembled WGS sequence"/>
</dbReference>
<evidence type="ECO:0000256" key="3">
    <source>
        <dbReference type="ARBA" id="ARBA00022679"/>
    </source>
</evidence>
<comment type="caution">
    <text evidence="9">The sequence shown here is derived from an EMBL/GenBank/DDBJ whole genome shotgun (WGS) entry which is preliminary data.</text>
</comment>
<dbReference type="InterPro" id="IPR029044">
    <property type="entry name" value="Nucleotide-diphossugar_trans"/>
</dbReference>
<feature type="transmembrane region" description="Helical" evidence="7">
    <location>
        <begin position="354"/>
        <end position="380"/>
    </location>
</feature>
<keyword evidence="4 7" id="KW-0812">Transmembrane</keyword>
<dbReference type="Gene3D" id="3.90.550.10">
    <property type="entry name" value="Spore Coat Polysaccharide Biosynthesis Protein SpsA, Chain A"/>
    <property type="match status" value="1"/>
</dbReference>
<dbReference type="SUPFAM" id="SSF53448">
    <property type="entry name" value="Nucleotide-diphospho-sugar transferases"/>
    <property type="match status" value="1"/>
</dbReference>
<feature type="transmembrane region" description="Helical" evidence="7">
    <location>
        <begin position="61"/>
        <end position="83"/>
    </location>
</feature>
<dbReference type="RefSeq" id="WP_233675065.1">
    <property type="nucleotide sequence ID" value="NZ_JAJUOS010000001.1"/>
</dbReference>
<evidence type="ECO:0000256" key="2">
    <source>
        <dbReference type="ARBA" id="ARBA00022676"/>
    </source>
</evidence>
<evidence type="ECO:0000256" key="5">
    <source>
        <dbReference type="ARBA" id="ARBA00022989"/>
    </source>
</evidence>
<dbReference type="EMBL" id="JAJUOS010000001">
    <property type="protein sequence ID" value="MCE5972036.1"/>
    <property type="molecule type" value="Genomic_DNA"/>
</dbReference>
<dbReference type="EC" id="2.4.-.-" evidence="9"/>
<feature type="transmembrane region" description="Helical" evidence="7">
    <location>
        <begin position="392"/>
        <end position="412"/>
    </location>
</feature>
<reference evidence="9 10" key="1">
    <citation type="submission" date="2021-12" db="EMBL/GenBank/DDBJ databases">
        <title>Sinirhodobacter sp. WL0062 is a bacterium isolated from seawater.</title>
        <authorList>
            <person name="Wang L."/>
            <person name="He W."/>
            <person name="Zhang D.-F."/>
        </authorList>
    </citation>
    <scope>NUCLEOTIDE SEQUENCE [LARGE SCALE GENOMIC DNA]</scope>
    <source>
        <strain evidence="9 10">WL0062</strain>
    </source>
</reference>
<feature type="transmembrane region" description="Helical" evidence="7">
    <location>
        <begin position="31"/>
        <end position="49"/>
    </location>
</feature>
<feature type="domain" description="Glycosyltransferase 2-like" evidence="8">
    <location>
        <begin position="195"/>
        <end position="382"/>
    </location>
</feature>
<dbReference type="Pfam" id="PF13632">
    <property type="entry name" value="Glyco_trans_2_3"/>
    <property type="match status" value="1"/>
</dbReference>
<name>A0ABS8YTH2_9RHOB</name>
<evidence type="ECO:0000313" key="9">
    <source>
        <dbReference type="EMBL" id="MCE5972036.1"/>
    </source>
</evidence>
<dbReference type="InterPro" id="IPR001173">
    <property type="entry name" value="Glyco_trans_2-like"/>
</dbReference>
<evidence type="ECO:0000256" key="4">
    <source>
        <dbReference type="ARBA" id="ARBA00022692"/>
    </source>
</evidence>
<evidence type="ECO:0000259" key="8">
    <source>
        <dbReference type="Pfam" id="PF13632"/>
    </source>
</evidence>
<accession>A0ABS8YTH2</accession>
<dbReference type="PANTHER" id="PTHR43867">
    <property type="entry name" value="CELLULOSE SYNTHASE CATALYTIC SUBUNIT A [UDP-FORMING]"/>
    <property type="match status" value="1"/>
</dbReference>
<keyword evidence="6 7" id="KW-0472">Membrane</keyword>
<comment type="subcellular location">
    <subcellularLocation>
        <location evidence="1">Membrane</location>
        <topology evidence="1">Multi-pass membrane protein</topology>
    </subcellularLocation>
</comment>
<evidence type="ECO:0000313" key="10">
    <source>
        <dbReference type="Proteomes" id="UP001521181"/>
    </source>
</evidence>
<evidence type="ECO:0000256" key="7">
    <source>
        <dbReference type="SAM" id="Phobius"/>
    </source>
</evidence>
<feature type="transmembrane region" description="Helical" evidence="7">
    <location>
        <begin position="505"/>
        <end position="529"/>
    </location>
</feature>
<evidence type="ECO:0000256" key="6">
    <source>
        <dbReference type="ARBA" id="ARBA00023136"/>
    </source>
</evidence>
<protein>
    <submittedName>
        <fullName evidence="9">Glycosyltransferase</fullName>
        <ecNumber evidence="9">2.4.-.-</ecNumber>
    </submittedName>
</protein>
<keyword evidence="3 9" id="KW-0808">Transferase</keyword>
<keyword evidence="10" id="KW-1185">Reference proteome</keyword>